<proteinExistence type="predicted"/>
<dbReference type="EMBL" id="MU267939">
    <property type="protein sequence ID" value="KAH7907098.1"/>
    <property type="molecule type" value="Genomic_DNA"/>
</dbReference>
<comment type="caution">
    <text evidence="1">The sequence shown here is derived from an EMBL/GenBank/DDBJ whole genome shotgun (WGS) entry which is preliminary data.</text>
</comment>
<keyword evidence="2" id="KW-1185">Reference proteome</keyword>
<feature type="non-terminal residue" evidence="1">
    <location>
        <position position="1"/>
    </location>
</feature>
<name>A0ACB8A286_9AGAM</name>
<sequence length="113" mass="12396">LEKFNGSWGGWGLWGATNSRQPVTNSRQPATNSRQPATNSRQPVTNSQQPTANSQQPATGNQQPTDSVPRRSKLHFPIRDIDAPFKFERMTTAARSDDLHIVILGSVASIIAE</sequence>
<dbReference type="Proteomes" id="UP000790377">
    <property type="component" value="Unassembled WGS sequence"/>
</dbReference>
<evidence type="ECO:0000313" key="2">
    <source>
        <dbReference type="Proteomes" id="UP000790377"/>
    </source>
</evidence>
<accession>A0ACB8A286</accession>
<reference evidence="1" key="1">
    <citation type="journal article" date="2021" name="New Phytol.">
        <title>Evolutionary innovations through gain and loss of genes in the ectomycorrhizal Boletales.</title>
        <authorList>
            <person name="Wu G."/>
            <person name="Miyauchi S."/>
            <person name="Morin E."/>
            <person name="Kuo A."/>
            <person name="Drula E."/>
            <person name="Varga T."/>
            <person name="Kohler A."/>
            <person name="Feng B."/>
            <person name="Cao Y."/>
            <person name="Lipzen A."/>
            <person name="Daum C."/>
            <person name="Hundley H."/>
            <person name="Pangilinan J."/>
            <person name="Johnson J."/>
            <person name="Barry K."/>
            <person name="LaButti K."/>
            <person name="Ng V."/>
            <person name="Ahrendt S."/>
            <person name="Min B."/>
            <person name="Choi I.G."/>
            <person name="Park H."/>
            <person name="Plett J.M."/>
            <person name="Magnuson J."/>
            <person name="Spatafora J.W."/>
            <person name="Nagy L.G."/>
            <person name="Henrissat B."/>
            <person name="Grigoriev I.V."/>
            <person name="Yang Z.L."/>
            <person name="Xu J."/>
            <person name="Martin F.M."/>
        </authorList>
    </citation>
    <scope>NUCLEOTIDE SEQUENCE</scope>
    <source>
        <strain evidence="1">ATCC 28755</strain>
    </source>
</reference>
<protein>
    <submittedName>
        <fullName evidence="1">Uncharacterized protein</fullName>
    </submittedName>
</protein>
<organism evidence="1 2">
    <name type="scientific">Hygrophoropsis aurantiaca</name>
    <dbReference type="NCBI Taxonomy" id="72124"/>
    <lineage>
        <taxon>Eukaryota</taxon>
        <taxon>Fungi</taxon>
        <taxon>Dikarya</taxon>
        <taxon>Basidiomycota</taxon>
        <taxon>Agaricomycotina</taxon>
        <taxon>Agaricomycetes</taxon>
        <taxon>Agaricomycetidae</taxon>
        <taxon>Boletales</taxon>
        <taxon>Coniophorineae</taxon>
        <taxon>Hygrophoropsidaceae</taxon>
        <taxon>Hygrophoropsis</taxon>
    </lineage>
</organism>
<evidence type="ECO:0000313" key="1">
    <source>
        <dbReference type="EMBL" id="KAH7907098.1"/>
    </source>
</evidence>
<gene>
    <name evidence="1" type="ORF">BJ138DRAFT_1160923</name>
</gene>